<name>A6JWE8_RAT</name>
<organism evidence="2 3">
    <name type="scientific">Rattus norvegicus</name>
    <name type="common">Rat</name>
    <dbReference type="NCBI Taxonomy" id="10116"/>
    <lineage>
        <taxon>Eukaryota</taxon>
        <taxon>Metazoa</taxon>
        <taxon>Chordata</taxon>
        <taxon>Craniata</taxon>
        <taxon>Vertebrata</taxon>
        <taxon>Euteleostomi</taxon>
        <taxon>Mammalia</taxon>
        <taxon>Eutheria</taxon>
        <taxon>Euarchontoglires</taxon>
        <taxon>Glires</taxon>
        <taxon>Rodentia</taxon>
        <taxon>Myomorpha</taxon>
        <taxon>Muroidea</taxon>
        <taxon>Muridae</taxon>
        <taxon>Murinae</taxon>
        <taxon>Rattus</taxon>
    </lineage>
</organism>
<gene>
    <name evidence="2" type="ORF">rCG_24036</name>
</gene>
<sequence>MQELEAKHPLQWVAPERTDKERRTTRPTKEDRNGNSIPQTPAMTFEAIVYKWLVFHPHVTL</sequence>
<proteinExistence type="predicted"/>
<dbReference type="Proteomes" id="UP000234681">
    <property type="component" value="Chromosome 9"/>
</dbReference>
<reference evidence="3" key="1">
    <citation type="submission" date="2005-09" db="EMBL/GenBank/DDBJ databases">
        <authorList>
            <person name="Mural R.J."/>
            <person name="Li P.W."/>
            <person name="Adams M.D."/>
            <person name="Amanatides P.G."/>
            <person name="Baden-Tillson H."/>
            <person name="Barnstead M."/>
            <person name="Chin S.H."/>
            <person name="Dew I."/>
            <person name="Evans C.A."/>
            <person name="Ferriera S."/>
            <person name="Flanigan M."/>
            <person name="Fosler C."/>
            <person name="Glodek A."/>
            <person name="Gu Z."/>
            <person name="Holt R.A."/>
            <person name="Jennings D."/>
            <person name="Kraft C.L."/>
            <person name="Lu F."/>
            <person name="Nguyen T."/>
            <person name="Nusskern D.R."/>
            <person name="Pfannkoch C.M."/>
            <person name="Sitter C."/>
            <person name="Sutton G.G."/>
            <person name="Venter J.C."/>
            <person name="Wang Z."/>
            <person name="Woodage T."/>
            <person name="Zheng X.H."/>
            <person name="Zhong F."/>
        </authorList>
    </citation>
    <scope>NUCLEOTIDE SEQUENCE [LARGE SCALE GENOMIC DNA]</scope>
    <source>
        <strain>BN</strain>
        <strain evidence="3">Sprague-Dawley</strain>
    </source>
</reference>
<evidence type="ECO:0000313" key="3">
    <source>
        <dbReference type="Proteomes" id="UP000234681"/>
    </source>
</evidence>
<feature type="region of interest" description="Disordered" evidence="1">
    <location>
        <begin position="1"/>
        <end position="39"/>
    </location>
</feature>
<accession>A6JWE8</accession>
<feature type="compositionally biased region" description="Basic and acidic residues" evidence="1">
    <location>
        <begin position="16"/>
        <end position="33"/>
    </location>
</feature>
<dbReference type="AlphaFoldDB" id="A6JWE8"/>
<protein>
    <submittedName>
        <fullName evidence="2">RCG24036, isoform CRA_f</fullName>
    </submittedName>
</protein>
<dbReference type="EMBL" id="CH474004">
    <property type="protein sequence ID" value="EDL75556.1"/>
    <property type="molecule type" value="Genomic_DNA"/>
</dbReference>
<evidence type="ECO:0000313" key="2">
    <source>
        <dbReference type="EMBL" id="EDL75556.1"/>
    </source>
</evidence>
<evidence type="ECO:0000256" key="1">
    <source>
        <dbReference type="SAM" id="MobiDB-lite"/>
    </source>
</evidence>